<proteinExistence type="predicted"/>
<feature type="transmembrane region" description="Helical" evidence="1">
    <location>
        <begin position="671"/>
        <end position="690"/>
    </location>
</feature>
<organism evidence="2">
    <name type="scientific">Nitrosopumilus spindle-shaped virus 1</name>
    <dbReference type="NCBI Taxonomy" id="2848002"/>
    <lineage>
        <taxon>Viruses</taxon>
        <taxon>Viruses incertae sedis</taxon>
        <taxon>Thaspiviridae</taxon>
        <taxon>Nitmarvirus</taxon>
        <taxon>Nitmarvirus maris</taxon>
        <taxon>Nitmarvirus NSV1</taxon>
    </lineage>
</organism>
<feature type="transmembrane region" description="Helical" evidence="1">
    <location>
        <begin position="643"/>
        <end position="664"/>
    </location>
</feature>
<sequence>MSKEFSETKIFILFSLIALSLVLILPEVNAALYSYDESEFIVTWTPVADPIVRYNSTTGEVTIWSQSIAGATHTLTRVLGSDLPVSDSFSIGCTPGTNCVFNNLSIRNEMMGIGWASRSGPVGPGSSSYHFKAWNMTDDTFTSTITNTCSIAGGNGLYFGATGMFNLDDEHDNQVVMAGYCGLSGSQQSKIINANGTVYYSNGGGVTPSVGNHFAYLSGLQILYENETQTAMTGNMGFIYGTFGSCDNDSCGGFDSNGNPTYINFGTETTFTKYTTFSPDIPIYRQGYNATDDLDNRIDPSAWANNIYDYQSVNQIVNLNNAILDEDLPTAVFLFTSNGTDYVGKLTTTGISYALQSDFDFTNRAIQTYVADDVFGNVGTQPSTTVLPEVYFSLETPSGIIPSNSSGFFSLVSGYSTTVPTIISSVNPSHTNYNTILPFLVTPLSPVTSLIVEIQNIDNANTVVVLKGTDTLLGERYIWDTITLDATSSFTVDLPSNECVEVFVHDGSTNPGGAEETLGTLCASGTMPKEIIYSANLAFTFWTLPFGASHTFSQTGDILTTRVRSDTAPFDYTVKVYHSNGTLYNSTTYSNVSTNSTTFDLRTFNSSGADYPSRIEIIDDNGNIAYYATIGFPNYFSSISSYFAQWFVVEGFNLLYMLPIVFAAMFTRNTVGIGTGLTVVFISVLAWTGLIAIDEIVVYLMIFIAVIGLLAYRTLR</sequence>
<reference evidence="2" key="1">
    <citation type="submission" date="2019-02" db="EMBL/GenBank/DDBJ databases">
        <title>Spindle-shaped viruses infect a marine ammonia-oxidizing thaumarchaeon.</title>
        <authorList>
            <person name="Kim J.-G."/>
            <person name="Kim S.-J."/>
            <person name="Rhee S.-K."/>
        </authorList>
    </citation>
    <scope>NUCLEOTIDE SEQUENCE [LARGE SCALE GENOMIC DNA]</scope>
    <source>
        <strain evidence="2">NSV2</strain>
    </source>
</reference>
<feature type="transmembrane region" description="Helical" evidence="1">
    <location>
        <begin position="696"/>
        <end position="715"/>
    </location>
</feature>
<name>A0A514K2Z3_9VIRU</name>
<keyword evidence="1" id="KW-0812">Transmembrane</keyword>
<protein>
    <submittedName>
        <fullName evidence="2">Uncharacterized protein</fullName>
    </submittedName>
</protein>
<evidence type="ECO:0000256" key="1">
    <source>
        <dbReference type="SAM" id="Phobius"/>
    </source>
</evidence>
<keyword evidence="1" id="KW-0472">Membrane</keyword>
<accession>A0A514K2Z3</accession>
<keyword evidence="1" id="KW-1133">Transmembrane helix</keyword>
<dbReference type="KEGG" id="vg:80402629"/>
<dbReference type="EMBL" id="MK570055">
    <property type="protein sequence ID" value="QDI74009.1"/>
    <property type="molecule type" value="Genomic_DNA"/>
</dbReference>
<evidence type="ECO:0000313" key="2">
    <source>
        <dbReference type="EMBL" id="QDI74009.1"/>
    </source>
</evidence>